<protein>
    <submittedName>
        <fullName evidence="1">Uncharacterized protein</fullName>
    </submittedName>
</protein>
<dbReference type="EMBL" id="CALNXK010000336">
    <property type="protein sequence ID" value="CAH3182892.1"/>
    <property type="molecule type" value="Genomic_DNA"/>
</dbReference>
<reference evidence="1 2" key="1">
    <citation type="submission" date="2022-05" db="EMBL/GenBank/DDBJ databases">
        <authorList>
            <consortium name="Genoscope - CEA"/>
            <person name="William W."/>
        </authorList>
    </citation>
    <scope>NUCLEOTIDE SEQUENCE [LARGE SCALE GENOMIC DNA]</scope>
</reference>
<keyword evidence="2" id="KW-1185">Reference proteome</keyword>
<proteinExistence type="predicted"/>
<evidence type="ECO:0000313" key="2">
    <source>
        <dbReference type="Proteomes" id="UP001159405"/>
    </source>
</evidence>
<accession>A0ABN8RU70</accession>
<comment type="caution">
    <text evidence="1">The sequence shown here is derived from an EMBL/GenBank/DDBJ whole genome shotgun (WGS) entry which is preliminary data.</text>
</comment>
<evidence type="ECO:0000313" key="1">
    <source>
        <dbReference type="EMBL" id="CAH3182892.1"/>
    </source>
</evidence>
<dbReference type="Proteomes" id="UP001159405">
    <property type="component" value="Unassembled WGS sequence"/>
</dbReference>
<organism evidence="1 2">
    <name type="scientific">Porites lobata</name>
    <dbReference type="NCBI Taxonomy" id="104759"/>
    <lineage>
        <taxon>Eukaryota</taxon>
        <taxon>Metazoa</taxon>
        <taxon>Cnidaria</taxon>
        <taxon>Anthozoa</taxon>
        <taxon>Hexacorallia</taxon>
        <taxon>Scleractinia</taxon>
        <taxon>Fungiina</taxon>
        <taxon>Poritidae</taxon>
        <taxon>Porites</taxon>
    </lineage>
</organism>
<sequence length="206" mass="23803">MVKPSAVPTAKLTNMIREGRPWSEVEDVAEAMLDKKKVQNIKSKVANSMHPHGHNFDAVAEIKKKTDEKDQYLVWKINNRHFNNGQQSLVFKTSREKAEICVQMDKDQSEHPLSKEFCFLDAVHSRCQGFKTLTLWVWHPTLNELVNLATMECEAESSLVIQTFWNNLNEVLRDFTGDDEYIFNPAGWMFDEAGGNWDAIEKSIWQ</sequence>
<gene>
    <name evidence="1" type="ORF">PLOB_00027600</name>
</gene>
<name>A0ABN8RU70_9CNID</name>